<dbReference type="PANTHER" id="PTHR10353:SF209">
    <property type="entry name" value="GALACTOLIPID GALACTOSYLTRANSFERASE SFR2, CHLOROPLASTIC"/>
    <property type="match status" value="1"/>
</dbReference>
<dbReference type="EMBL" id="CP007140">
    <property type="protein sequence ID" value="AJC71239.1"/>
    <property type="molecule type" value="Genomic_DNA"/>
</dbReference>
<dbReference type="InterPro" id="IPR017853">
    <property type="entry name" value="GH"/>
</dbReference>
<dbReference type="GO" id="GO:0008422">
    <property type="term" value="F:beta-glucosidase activity"/>
    <property type="evidence" value="ECO:0007669"/>
    <property type="project" value="TreeGrafter"/>
</dbReference>
<evidence type="ECO:0000313" key="7">
    <source>
        <dbReference type="EMBL" id="AJC71239.1"/>
    </source>
</evidence>
<dbReference type="Pfam" id="PF00232">
    <property type="entry name" value="Glyco_hydro_1"/>
    <property type="match status" value="2"/>
</dbReference>
<dbReference type="STRING" id="1432656.X802_02965"/>
<keyword evidence="3 6" id="KW-0326">Glycosidase</keyword>
<protein>
    <submittedName>
        <fullName evidence="7">Beta-galactosidase</fullName>
    </submittedName>
</protein>
<keyword evidence="8" id="KW-1185">Reference proteome</keyword>
<dbReference type="KEGG" id="tgy:X802_02965"/>
<reference evidence="7 8" key="1">
    <citation type="submission" date="2014-01" db="EMBL/GenBank/DDBJ databases">
        <title>Genome sequencing of Thermococcus guaymasensis.</title>
        <authorList>
            <person name="Zhang X."/>
            <person name="Alvare G."/>
            <person name="Fristensky B."/>
            <person name="Chen L."/>
            <person name="Suen T."/>
            <person name="Chen Q."/>
            <person name="Ma K."/>
        </authorList>
    </citation>
    <scope>NUCLEOTIDE SEQUENCE [LARGE SCALE GENOMIC DNA]</scope>
    <source>
        <strain evidence="7 8">DSM 11113</strain>
    </source>
</reference>
<dbReference type="InterPro" id="IPR001360">
    <property type="entry name" value="Glyco_hydro_1"/>
</dbReference>
<evidence type="ECO:0000256" key="5">
    <source>
        <dbReference type="RuleBase" id="RU003690"/>
    </source>
</evidence>
<dbReference type="PROSITE" id="PS00653">
    <property type="entry name" value="GLYCOSYL_HYDROL_F1_2"/>
    <property type="match status" value="1"/>
</dbReference>
<sequence length="509" mass="58196">MLPEGFLWGVSESGFQFEMGDRLRRNIDTNTDWWHWVRDKSNIEKELVSGDLPEEGINYYELYSKDHELAASIGLNAYRIGVEWSRIFPWPTTHVDVSYTVDESYGLIKEVKIKKSTIEELDELANQKAVLHYRRIISDLRGKGLKVILNLNHFTLPYWLHDPIESRERALSNRRNGWINPMTVVEFTKFAAYIAHRFGDLVDMWSTFNEPMVVAELGYLAPYSGFPPGVLSPEGAKLAIIHQLNAHAMAYRAIKKFDREKADPDSKENASVGIIYNNIGVAQPLDPNDPQDVKAAENDNFFHTGLFFEAIHRGKLNVDFDGENFVKVKCLKGNDWIGLNYYTREVVTYREPPYPSIPLITFKGVPGYGYACRPGFTSKAGNPVSDMGWEVYPEGLYDSIKAASEYGVPIYVTENGLADSKDVLRPNYIASHVAVIERAIEDGHDIRGYFYWALTDNYEWSLGFRMRFGLYEVNLLTKERKPRRKSLDVYTSIVKNNGLPESLKRDLGV</sequence>
<proteinExistence type="inferred from homology"/>
<dbReference type="InterPro" id="IPR033132">
    <property type="entry name" value="GH_1_N_CS"/>
</dbReference>
<dbReference type="PRINTS" id="PR00131">
    <property type="entry name" value="GLHYDRLASE1"/>
</dbReference>
<dbReference type="AlphaFoldDB" id="A0A0X1KIY1"/>
<gene>
    <name evidence="7" type="ORF">X802_02965</name>
</gene>
<dbReference type="RefSeq" id="WP_062370833.1">
    <property type="nucleotide sequence ID" value="NZ_CP007140.1"/>
</dbReference>
<dbReference type="PATRIC" id="fig|1432656.3.peg.570"/>
<evidence type="ECO:0000256" key="4">
    <source>
        <dbReference type="PROSITE-ProRule" id="PRU10055"/>
    </source>
</evidence>
<evidence type="ECO:0000256" key="3">
    <source>
        <dbReference type="ARBA" id="ARBA00023295"/>
    </source>
</evidence>
<dbReference type="PANTHER" id="PTHR10353">
    <property type="entry name" value="GLYCOSYL HYDROLASE"/>
    <property type="match status" value="1"/>
</dbReference>
<evidence type="ECO:0000313" key="8">
    <source>
        <dbReference type="Proteomes" id="UP000062043"/>
    </source>
</evidence>
<dbReference type="Proteomes" id="UP000062043">
    <property type="component" value="Chromosome"/>
</dbReference>
<evidence type="ECO:0000256" key="6">
    <source>
        <dbReference type="RuleBase" id="RU004468"/>
    </source>
</evidence>
<dbReference type="GeneID" id="27134615"/>
<dbReference type="PROSITE" id="PS00572">
    <property type="entry name" value="GLYCOSYL_HYDROL_F1_1"/>
    <property type="match status" value="1"/>
</dbReference>
<evidence type="ECO:0000256" key="1">
    <source>
        <dbReference type="ARBA" id="ARBA00010838"/>
    </source>
</evidence>
<feature type="active site" description="Nucleophile" evidence="4">
    <location>
        <position position="414"/>
    </location>
</feature>
<dbReference type="InterPro" id="IPR018120">
    <property type="entry name" value="Glyco_hydro_1_AS"/>
</dbReference>
<comment type="similarity">
    <text evidence="1 5">Belongs to the glycosyl hydrolase 1 family.</text>
</comment>
<evidence type="ECO:0000256" key="2">
    <source>
        <dbReference type="ARBA" id="ARBA00022801"/>
    </source>
</evidence>
<dbReference type="NCBIfam" id="NF041004">
    <property type="entry name" value="Beta_gal_BgaS"/>
    <property type="match status" value="1"/>
</dbReference>
<name>A0A0X1KIY1_9EURY</name>
<dbReference type="InterPro" id="IPR053427">
    <property type="entry name" value="Beta-galactosidase"/>
</dbReference>
<dbReference type="Gene3D" id="3.20.20.80">
    <property type="entry name" value="Glycosidases"/>
    <property type="match status" value="1"/>
</dbReference>
<dbReference type="OrthoDB" id="84443at2157"/>
<dbReference type="SUPFAM" id="SSF51445">
    <property type="entry name" value="(Trans)glycosidases"/>
    <property type="match status" value="1"/>
</dbReference>
<dbReference type="GO" id="GO:0005975">
    <property type="term" value="P:carbohydrate metabolic process"/>
    <property type="evidence" value="ECO:0007669"/>
    <property type="project" value="InterPro"/>
</dbReference>
<keyword evidence="2 6" id="KW-0378">Hydrolase</keyword>
<organism evidence="7 8">
    <name type="scientific">Thermococcus guaymasensis DSM 11113</name>
    <dbReference type="NCBI Taxonomy" id="1432656"/>
    <lineage>
        <taxon>Archaea</taxon>
        <taxon>Methanobacteriati</taxon>
        <taxon>Methanobacteriota</taxon>
        <taxon>Thermococci</taxon>
        <taxon>Thermococcales</taxon>
        <taxon>Thermococcaceae</taxon>
        <taxon>Thermococcus</taxon>
    </lineage>
</organism>
<accession>A0A0X1KIY1</accession>